<keyword evidence="4 6" id="KW-1133">Transmembrane helix</keyword>
<feature type="transmembrane region" description="Helical" evidence="6">
    <location>
        <begin position="12"/>
        <end position="29"/>
    </location>
</feature>
<dbReference type="RefSeq" id="WP_117325460.1">
    <property type="nucleotide sequence ID" value="NZ_QVTE01000010.1"/>
</dbReference>
<dbReference type="EMBL" id="QVTE01000010">
    <property type="protein sequence ID" value="RFU70825.1"/>
    <property type="molecule type" value="Genomic_DNA"/>
</dbReference>
<dbReference type="InterPro" id="IPR039072">
    <property type="entry name" value="ATP_synth_I_Bacilli"/>
</dbReference>
<evidence type="ECO:0000313" key="8">
    <source>
        <dbReference type="Proteomes" id="UP000264541"/>
    </source>
</evidence>
<dbReference type="PANTHER" id="PTHR40035:SF1">
    <property type="entry name" value="ATP SYNTHASE PROTEIN I"/>
    <property type="match status" value="1"/>
</dbReference>
<evidence type="ECO:0000256" key="5">
    <source>
        <dbReference type="ARBA" id="ARBA00023136"/>
    </source>
</evidence>
<evidence type="ECO:0000256" key="6">
    <source>
        <dbReference type="SAM" id="Phobius"/>
    </source>
</evidence>
<evidence type="ECO:0000313" key="7">
    <source>
        <dbReference type="EMBL" id="RFU70825.1"/>
    </source>
</evidence>
<comment type="caution">
    <text evidence="7">The sequence shown here is derived from an EMBL/GenBank/DDBJ whole genome shotgun (WGS) entry which is preliminary data.</text>
</comment>
<evidence type="ECO:0000256" key="3">
    <source>
        <dbReference type="ARBA" id="ARBA00022692"/>
    </source>
</evidence>
<evidence type="ECO:0000256" key="4">
    <source>
        <dbReference type="ARBA" id="ARBA00022989"/>
    </source>
</evidence>
<comment type="subcellular location">
    <subcellularLocation>
        <location evidence="1">Cell membrane</location>
        <topology evidence="1">Multi-pass membrane protein</topology>
    </subcellularLocation>
</comment>
<evidence type="ECO:0000256" key="2">
    <source>
        <dbReference type="ARBA" id="ARBA00022475"/>
    </source>
</evidence>
<dbReference type="AlphaFoldDB" id="A0A372LRK3"/>
<dbReference type="InterPro" id="IPR005598">
    <property type="entry name" value="ATP_synth_I"/>
</dbReference>
<keyword evidence="5 6" id="KW-0472">Membrane</keyword>
<proteinExistence type="predicted"/>
<dbReference type="Proteomes" id="UP000264541">
    <property type="component" value="Unassembled WGS sequence"/>
</dbReference>
<name>A0A372LRK3_9BACI</name>
<dbReference type="OrthoDB" id="2355635at2"/>
<reference evidence="7 8" key="1">
    <citation type="submission" date="2018-08" db="EMBL/GenBank/DDBJ databases">
        <title>Bacillus chawlae sp. nov., Bacillus glennii sp. nov., and Bacillus saganii sp. nov. Isolated from the Vehicle Assembly Building at Kennedy Space Center where the Viking Spacecraft were Assembled.</title>
        <authorList>
            <person name="Seuylemezian A."/>
            <person name="Vaishampayan P."/>
        </authorList>
    </citation>
    <scope>NUCLEOTIDE SEQUENCE [LARGE SCALE GENOMIC DNA]</scope>
    <source>
        <strain evidence="7 8">V47-23a</strain>
    </source>
</reference>
<dbReference type="GO" id="GO:0005886">
    <property type="term" value="C:plasma membrane"/>
    <property type="evidence" value="ECO:0007669"/>
    <property type="project" value="UniProtKB-SubCell"/>
</dbReference>
<accession>A0A372LRK3</accession>
<keyword evidence="2" id="KW-1003">Cell membrane</keyword>
<evidence type="ECO:0000256" key="1">
    <source>
        <dbReference type="ARBA" id="ARBA00004651"/>
    </source>
</evidence>
<feature type="transmembrane region" description="Helical" evidence="6">
    <location>
        <begin position="35"/>
        <end position="53"/>
    </location>
</feature>
<gene>
    <name evidence="7" type="ORF">D0469_04525</name>
</gene>
<feature type="transmembrane region" description="Helical" evidence="6">
    <location>
        <begin position="97"/>
        <end position="117"/>
    </location>
</feature>
<feature type="transmembrane region" description="Helical" evidence="6">
    <location>
        <begin position="74"/>
        <end position="91"/>
    </location>
</feature>
<dbReference type="Pfam" id="PF03899">
    <property type="entry name" value="ATP-synt_I"/>
    <property type="match status" value="1"/>
</dbReference>
<sequence length="123" mass="13963">MPDLEAMFIRQRKYILLLLSIYLLCAGITPYKTVFLGLVLGTAISLFNFWSMVQKNRKFSEAVAAGKKVKSLGMLTRLSMGALAAVIALRYPDKFHMISVVVGLMTSYFVIMIDYFIQNLRQK</sequence>
<protein>
    <submittedName>
        <fullName evidence="7">ATP synthase subunit I</fullName>
    </submittedName>
</protein>
<dbReference type="PANTHER" id="PTHR40035">
    <property type="entry name" value="ATP SYNTHASE PROTEIN I"/>
    <property type="match status" value="1"/>
</dbReference>
<keyword evidence="8" id="KW-1185">Reference proteome</keyword>
<keyword evidence="3 6" id="KW-0812">Transmembrane</keyword>
<organism evidence="7 8">
    <name type="scientific">Peribacillus saganii</name>
    <dbReference type="NCBI Taxonomy" id="2303992"/>
    <lineage>
        <taxon>Bacteria</taxon>
        <taxon>Bacillati</taxon>
        <taxon>Bacillota</taxon>
        <taxon>Bacilli</taxon>
        <taxon>Bacillales</taxon>
        <taxon>Bacillaceae</taxon>
        <taxon>Peribacillus</taxon>
    </lineage>
</organism>